<organism evidence="1 2">
    <name type="scientific">Epilithonimonas xixisoli</name>
    <dbReference type="NCBI Taxonomy" id="1476462"/>
    <lineage>
        <taxon>Bacteria</taxon>
        <taxon>Pseudomonadati</taxon>
        <taxon>Bacteroidota</taxon>
        <taxon>Flavobacteriia</taxon>
        <taxon>Flavobacteriales</taxon>
        <taxon>Weeksellaceae</taxon>
        <taxon>Chryseobacterium group</taxon>
        <taxon>Epilithonimonas</taxon>
    </lineage>
</organism>
<dbReference type="PROSITE" id="PS51257">
    <property type="entry name" value="PROKAR_LIPOPROTEIN"/>
    <property type="match status" value="1"/>
</dbReference>
<proteinExistence type="predicted"/>
<dbReference type="EMBL" id="SOEO01000003">
    <property type="protein sequence ID" value="TDX82717.1"/>
    <property type="molecule type" value="Genomic_DNA"/>
</dbReference>
<reference evidence="1 2" key="1">
    <citation type="submission" date="2019-03" db="EMBL/GenBank/DDBJ databases">
        <title>Genomic Encyclopedia of Type Strains, Phase III (KMG-III): the genomes of soil and plant-associated and newly described type strains.</title>
        <authorList>
            <person name="Whitman W."/>
        </authorList>
    </citation>
    <scope>NUCLEOTIDE SEQUENCE [LARGE SCALE GENOMIC DNA]</scope>
    <source>
        <strain evidence="1 2">CGMCC 1.12802</strain>
    </source>
</reference>
<protein>
    <recommendedName>
        <fullName evidence="3">Lipoprotein</fullName>
    </recommendedName>
</protein>
<dbReference type="AlphaFoldDB" id="A0A4V3H296"/>
<sequence length="104" mass="11652">MKTQLLGLAILLTTLTSCVSFDRKLIKNDLTNISENNGKSIEGKYKFKGYDNSSSLLSKPVESIGIARMLDLKNQDLEDCDFLEIKSKKNGQQTLRIGIDIIQK</sequence>
<dbReference type="Proteomes" id="UP000295313">
    <property type="component" value="Unassembled WGS sequence"/>
</dbReference>
<evidence type="ECO:0000313" key="1">
    <source>
        <dbReference type="EMBL" id="TDX82717.1"/>
    </source>
</evidence>
<comment type="caution">
    <text evidence="1">The sequence shown here is derived from an EMBL/GenBank/DDBJ whole genome shotgun (WGS) entry which is preliminary data.</text>
</comment>
<name>A0A4V3H296_9FLAO</name>
<dbReference type="RefSeq" id="WP_246022237.1">
    <property type="nucleotide sequence ID" value="NZ_SOEO01000003.1"/>
</dbReference>
<accession>A0A4V3H296</accession>
<keyword evidence="2" id="KW-1185">Reference proteome</keyword>
<evidence type="ECO:0008006" key="3">
    <source>
        <dbReference type="Google" id="ProtNLM"/>
    </source>
</evidence>
<evidence type="ECO:0000313" key="2">
    <source>
        <dbReference type="Proteomes" id="UP000295313"/>
    </source>
</evidence>
<gene>
    <name evidence="1" type="ORF">B0I22_2738</name>
</gene>